<dbReference type="PANTHER" id="PTHR37739">
    <property type="entry name" value="KINESIN-LIKE PROTEIN KIN-12D"/>
    <property type="match status" value="1"/>
</dbReference>
<dbReference type="GO" id="GO:0005829">
    <property type="term" value="C:cytosol"/>
    <property type="evidence" value="ECO:0007669"/>
    <property type="project" value="UniProtKB-ARBA"/>
</dbReference>
<dbReference type="AlphaFoldDB" id="A0A8C7CU98"/>
<keyword evidence="2" id="KW-0963">Cytoplasm</keyword>
<evidence type="ECO:0000256" key="6">
    <source>
        <dbReference type="ARBA" id="ARBA00023054"/>
    </source>
</evidence>
<feature type="coiled-coil region" evidence="11">
    <location>
        <begin position="690"/>
        <end position="738"/>
    </location>
</feature>
<dbReference type="GO" id="GO:0005524">
    <property type="term" value="F:ATP binding"/>
    <property type="evidence" value="ECO:0007669"/>
    <property type="project" value="UniProtKB-UniRule"/>
</dbReference>
<name>A0A8C7CU98_ONCKI</name>
<dbReference type="InterPro" id="IPR044986">
    <property type="entry name" value="KIF15/KIN-12"/>
</dbReference>
<protein>
    <submittedName>
        <fullName evidence="13">Kinesin family member 15</fullName>
    </submittedName>
</protein>
<dbReference type="PRINTS" id="PR00380">
    <property type="entry name" value="KINESINHEAVY"/>
</dbReference>
<dbReference type="Gene3D" id="3.40.850.10">
    <property type="entry name" value="Kinesin motor domain"/>
    <property type="match status" value="1"/>
</dbReference>
<keyword evidence="4 10" id="KW-0547">Nucleotide-binding</keyword>
<keyword evidence="5 10" id="KW-0067">ATP-binding</keyword>
<dbReference type="PROSITE" id="PS00411">
    <property type="entry name" value="KINESIN_MOTOR_1"/>
    <property type="match status" value="1"/>
</dbReference>
<evidence type="ECO:0000313" key="14">
    <source>
        <dbReference type="Proteomes" id="UP000694557"/>
    </source>
</evidence>
<dbReference type="FunFam" id="3.40.850.10:FF:000034">
    <property type="entry name" value="Kinesin family member 15"/>
    <property type="match status" value="1"/>
</dbReference>
<dbReference type="CDD" id="cd01373">
    <property type="entry name" value="KISc_KLP2_like"/>
    <property type="match status" value="1"/>
</dbReference>
<organism evidence="13 14">
    <name type="scientific">Oncorhynchus kisutch</name>
    <name type="common">Coho salmon</name>
    <name type="synonym">Salmo kisutch</name>
    <dbReference type="NCBI Taxonomy" id="8019"/>
    <lineage>
        <taxon>Eukaryota</taxon>
        <taxon>Metazoa</taxon>
        <taxon>Chordata</taxon>
        <taxon>Craniata</taxon>
        <taxon>Vertebrata</taxon>
        <taxon>Euteleostomi</taxon>
        <taxon>Actinopterygii</taxon>
        <taxon>Neopterygii</taxon>
        <taxon>Teleostei</taxon>
        <taxon>Protacanthopterygii</taxon>
        <taxon>Salmoniformes</taxon>
        <taxon>Salmonidae</taxon>
        <taxon>Salmoninae</taxon>
        <taxon>Oncorhynchus</taxon>
    </lineage>
</organism>
<dbReference type="GO" id="GO:0005813">
    <property type="term" value="C:centrosome"/>
    <property type="evidence" value="ECO:0007669"/>
    <property type="project" value="UniProtKB-ARBA"/>
</dbReference>
<dbReference type="Pfam" id="PF00225">
    <property type="entry name" value="Kinesin"/>
    <property type="match status" value="1"/>
</dbReference>
<dbReference type="SMART" id="SM00129">
    <property type="entry name" value="KISc"/>
    <property type="match status" value="1"/>
</dbReference>
<gene>
    <name evidence="13" type="primary">KIF15</name>
    <name evidence="13" type="synonym">kif15</name>
</gene>
<keyword evidence="6 11" id="KW-0175">Coiled coil</keyword>
<evidence type="ECO:0000256" key="8">
    <source>
        <dbReference type="ARBA" id="ARBA00023212"/>
    </source>
</evidence>
<evidence type="ECO:0000256" key="10">
    <source>
        <dbReference type="PROSITE-ProRule" id="PRU00283"/>
    </source>
</evidence>
<evidence type="ECO:0000259" key="12">
    <source>
        <dbReference type="PROSITE" id="PS50067"/>
    </source>
</evidence>
<dbReference type="GO" id="GO:0000278">
    <property type="term" value="P:mitotic cell cycle"/>
    <property type="evidence" value="ECO:0007669"/>
    <property type="project" value="UniProtKB-ARBA"/>
</dbReference>
<dbReference type="GeneTree" id="ENSGT00940000156463"/>
<feature type="domain" description="Kinesin motor" evidence="12">
    <location>
        <begin position="14"/>
        <end position="352"/>
    </location>
</feature>
<dbReference type="PANTHER" id="PTHR37739:SF8">
    <property type="entry name" value="KINESIN-LIKE PROTEIN KIN-12D"/>
    <property type="match status" value="1"/>
</dbReference>
<evidence type="ECO:0000256" key="2">
    <source>
        <dbReference type="ARBA" id="ARBA00022490"/>
    </source>
</evidence>
<evidence type="ECO:0000256" key="5">
    <source>
        <dbReference type="ARBA" id="ARBA00022840"/>
    </source>
</evidence>
<reference evidence="13" key="2">
    <citation type="submission" date="2025-09" db="UniProtKB">
        <authorList>
            <consortium name="Ensembl"/>
        </authorList>
    </citation>
    <scope>IDENTIFICATION</scope>
</reference>
<keyword evidence="3" id="KW-0493">Microtubule</keyword>
<comment type="subcellular location">
    <subcellularLocation>
        <location evidence="1">Cytoplasm</location>
        <location evidence="1">Cytoskeleton</location>
        <location evidence="1">Spindle</location>
    </subcellularLocation>
</comment>
<dbReference type="InterPro" id="IPR001752">
    <property type="entry name" value="Kinesin_motor_dom"/>
</dbReference>
<evidence type="ECO:0000256" key="3">
    <source>
        <dbReference type="ARBA" id="ARBA00022701"/>
    </source>
</evidence>
<dbReference type="Pfam" id="PF15908">
    <property type="entry name" value="HMMR_C"/>
    <property type="match status" value="1"/>
</dbReference>
<keyword evidence="8" id="KW-0206">Cytoskeleton</keyword>
<sequence length="1067" mass="121741">MQHQQITHSGDSDSIKVFVRVRPLTQGTGLTTDGDQGLCLTVTSPNTIRLHSKPEPRTFTYDHVADMDITQDSVFSSVAKNIVESCINGYNGTIFAYGQTGSGKTFTMLGPSDFDNFTDDQRGVIPRSFEYLFFLINREVERSDNAKSFLCKCSFIEIYNEQIYDLLDSASASLFLRENIKKGVFVEGAVEKFVTSAAEAYQVLSMGWRNRRVASTSMNRESSRSHAVFTMTLESKETAKEVVNIRTSQLNLVDLAGSERQRDTHTEGSRLKEASSINRSLMCLGQVIMALVDVSNGKSRHICYRDSKLTFLLRDSLGGNAKTYIIANVHPGSKCFGETLSTLQFAQRAKLIKNKAMINEDTQGNVRQLQTEVKKLKEQLAQALFAQTHSSLDASYKTQFLEAVRLWKKCENDKQMLLQKVAQLEEAWSQKEKFIHSNRMILKFREEHISRLEKSLKGGQGLLSDPQSQVLVDQLKDEIKILRDQIAHHPKMTRYAAENYSLREENRQLRSLESVRRAKEAAGQAAAELEEEFQRALETEWSAGAQPSYSTPVTAENISAISMERLKAQFLQKQTELTATIQAFEEYKELTKKQMSELESETRYLDKSNKHLENILEATKAHKKLEVSQLNKIHFETIKILTTPTKAYNLRTRLVPLSSPDHLNVNGRGDEDVDDIQSEQPPPAMTEMACEALTEELQQVQEQASQVQTLLDQEELKSRKLLQQIVKLEEQVTGMIEEFSCKDERSGWNREQLRQEGLSFSWVLYGYQNDPFSFVVLKSEVHDLRLVLQSSDRELAAVKKELCEGQSEQQKETSHLSSSLISTQLQLQEVQYVCMATAVLLFRVCRMRFPPFDGNPVEVLQEEMVYATEEVERLTKVLDEQAGLLQASQDQTAQKEAIIQTLQEKLKQQQEAVERTSSVTPKMLPQLILLISQTPHTPRSFNTDLSQVLECQERELENRRSSMLTMEVLLTELNSERAAKNEEIQRLKVGFFVYGMWGNVYLPDCPLQEVEVLRKQVDHLSEENGKLVGHKNHKQRIEYLVKLKKENTKLQEENEKLRSEMSVRENA</sequence>
<keyword evidence="7 10" id="KW-0505">Motor protein</keyword>
<evidence type="ECO:0000256" key="11">
    <source>
        <dbReference type="SAM" id="Coils"/>
    </source>
</evidence>
<dbReference type="SUPFAM" id="SSF52540">
    <property type="entry name" value="P-loop containing nucleoside triphosphate hydrolases"/>
    <property type="match status" value="1"/>
</dbReference>
<comment type="similarity">
    <text evidence="9">Belongs to the TRAFAC class myosin-kinesin ATPase superfamily. Kinesin family. KIN-12 subfamily.</text>
</comment>
<dbReference type="InterPro" id="IPR019821">
    <property type="entry name" value="Kinesin_motor_CS"/>
</dbReference>
<dbReference type="PROSITE" id="PS50067">
    <property type="entry name" value="KINESIN_MOTOR_2"/>
    <property type="match status" value="1"/>
</dbReference>
<evidence type="ECO:0000256" key="7">
    <source>
        <dbReference type="ARBA" id="ARBA00023175"/>
    </source>
</evidence>
<feature type="coiled-coil region" evidence="11">
    <location>
        <begin position="502"/>
        <end position="539"/>
    </location>
</feature>
<dbReference type="GO" id="GO:0007018">
    <property type="term" value="P:microtubule-based movement"/>
    <property type="evidence" value="ECO:0007669"/>
    <property type="project" value="InterPro"/>
</dbReference>
<dbReference type="InterPro" id="IPR027417">
    <property type="entry name" value="P-loop_NTPase"/>
</dbReference>
<dbReference type="GO" id="GO:0008017">
    <property type="term" value="F:microtubule binding"/>
    <property type="evidence" value="ECO:0007669"/>
    <property type="project" value="InterPro"/>
</dbReference>
<proteinExistence type="inferred from homology"/>
<dbReference type="GO" id="GO:0003777">
    <property type="term" value="F:microtubule motor activity"/>
    <property type="evidence" value="ECO:0007669"/>
    <property type="project" value="InterPro"/>
</dbReference>
<evidence type="ECO:0000313" key="13">
    <source>
        <dbReference type="Ensembl" id="ENSOKIP00005009980.1"/>
    </source>
</evidence>
<feature type="binding site" evidence="10">
    <location>
        <begin position="98"/>
        <end position="105"/>
    </location>
    <ligand>
        <name>ATP</name>
        <dbReference type="ChEBI" id="CHEBI:30616"/>
    </ligand>
</feature>
<feature type="coiled-coil region" evidence="11">
    <location>
        <begin position="359"/>
        <end position="427"/>
    </location>
</feature>
<keyword evidence="14" id="KW-1185">Reference proteome</keyword>
<dbReference type="Proteomes" id="UP000694557">
    <property type="component" value="Unassembled WGS sequence"/>
</dbReference>
<dbReference type="GO" id="GO:0005874">
    <property type="term" value="C:microtubule"/>
    <property type="evidence" value="ECO:0007669"/>
    <property type="project" value="UniProtKB-KW"/>
</dbReference>
<feature type="coiled-coil region" evidence="11">
    <location>
        <begin position="857"/>
        <end position="919"/>
    </location>
</feature>
<dbReference type="InterPro" id="IPR031794">
    <property type="entry name" value="HMMR_C"/>
</dbReference>
<evidence type="ECO:0000256" key="9">
    <source>
        <dbReference type="ARBA" id="ARBA00034488"/>
    </source>
</evidence>
<evidence type="ECO:0000256" key="4">
    <source>
        <dbReference type="ARBA" id="ARBA00022741"/>
    </source>
</evidence>
<dbReference type="InterPro" id="IPR036961">
    <property type="entry name" value="Kinesin_motor_dom_sf"/>
</dbReference>
<dbReference type="Ensembl" id="ENSOKIT00005010614.1">
    <property type="protein sequence ID" value="ENSOKIP00005009980.1"/>
    <property type="gene ID" value="ENSOKIG00005004297.1"/>
</dbReference>
<dbReference type="GO" id="GO:0005819">
    <property type="term" value="C:spindle"/>
    <property type="evidence" value="ECO:0007669"/>
    <property type="project" value="UniProtKB-SubCell"/>
</dbReference>
<accession>A0A8C7CU98</accession>
<evidence type="ECO:0000256" key="1">
    <source>
        <dbReference type="ARBA" id="ARBA00004186"/>
    </source>
</evidence>
<feature type="coiled-coil region" evidence="11">
    <location>
        <begin position="1040"/>
        <end position="1067"/>
    </location>
</feature>
<reference evidence="13" key="1">
    <citation type="submission" date="2025-08" db="UniProtKB">
        <authorList>
            <consortium name="Ensembl"/>
        </authorList>
    </citation>
    <scope>IDENTIFICATION</scope>
</reference>